<keyword evidence="3" id="KW-1185">Reference proteome</keyword>
<dbReference type="GeneID" id="9421257"/>
<name>L9VXC0_HALJB</name>
<protein>
    <submittedName>
        <fullName evidence="2">Uncharacterized protein</fullName>
    </submittedName>
</protein>
<organism evidence="2 3">
    <name type="scientific">Halalkalicoccus jeotgali (strain DSM 18796 / CECT 7217 / JCM 14584 / KCTC 4019 / B3)</name>
    <dbReference type="NCBI Taxonomy" id="795797"/>
    <lineage>
        <taxon>Archaea</taxon>
        <taxon>Methanobacteriati</taxon>
        <taxon>Methanobacteriota</taxon>
        <taxon>Stenosarchaea group</taxon>
        <taxon>Halobacteria</taxon>
        <taxon>Halobacteriales</taxon>
        <taxon>Halococcaceae</taxon>
        <taxon>Halalkalicoccus</taxon>
    </lineage>
</organism>
<dbReference type="EMBL" id="AOHV01000002">
    <property type="protein sequence ID" value="ELY41662.1"/>
    <property type="molecule type" value="Genomic_DNA"/>
</dbReference>
<reference evidence="2 3" key="1">
    <citation type="journal article" date="2014" name="PLoS Genet.">
        <title>Phylogenetically driven sequencing of extremely halophilic archaea reveals strategies for static and dynamic osmo-response.</title>
        <authorList>
            <person name="Becker E.A."/>
            <person name="Seitzer P.M."/>
            <person name="Tritt A."/>
            <person name="Larsen D."/>
            <person name="Krusor M."/>
            <person name="Yao A.I."/>
            <person name="Wu D."/>
            <person name="Madern D."/>
            <person name="Eisen J.A."/>
            <person name="Darling A.E."/>
            <person name="Facciotti M.T."/>
        </authorList>
    </citation>
    <scope>NUCLEOTIDE SEQUENCE [LARGE SCALE GENOMIC DNA]</scope>
    <source>
        <strain evidence="3">DSM 18796 / CECT 7217 / JCM 14584 / KCTC 4019 / B3</strain>
    </source>
</reference>
<dbReference type="RefSeq" id="WP_008413588.1">
    <property type="nucleotide sequence ID" value="NC_014299.1"/>
</dbReference>
<dbReference type="PATRIC" id="fig|795797.19.peg.23"/>
<dbReference type="InterPro" id="IPR047676">
    <property type="entry name" value="FxLYD_dom"/>
</dbReference>
<dbReference type="NCBIfam" id="NF038353">
    <property type="entry name" value="FxLYD_dom"/>
    <property type="match status" value="1"/>
</dbReference>
<evidence type="ECO:0000256" key="1">
    <source>
        <dbReference type="SAM" id="MobiDB-lite"/>
    </source>
</evidence>
<proteinExistence type="predicted"/>
<feature type="compositionally biased region" description="Low complexity" evidence="1">
    <location>
        <begin position="105"/>
        <end position="123"/>
    </location>
</feature>
<comment type="caution">
    <text evidence="2">The sequence shown here is derived from an EMBL/GenBank/DDBJ whole genome shotgun (WGS) entry which is preliminary data.</text>
</comment>
<feature type="compositionally biased region" description="Basic and acidic residues" evidence="1">
    <location>
        <begin position="27"/>
        <end position="40"/>
    </location>
</feature>
<evidence type="ECO:0000313" key="2">
    <source>
        <dbReference type="EMBL" id="ELY41662.1"/>
    </source>
</evidence>
<feature type="region of interest" description="Disordered" evidence="1">
    <location>
        <begin position="22"/>
        <end position="125"/>
    </location>
</feature>
<gene>
    <name evidence="2" type="ORF">C497_00195</name>
</gene>
<evidence type="ECO:0000313" key="3">
    <source>
        <dbReference type="Proteomes" id="UP000011645"/>
    </source>
</evidence>
<feature type="compositionally biased region" description="Polar residues" evidence="1">
    <location>
        <begin position="80"/>
        <end position="91"/>
    </location>
</feature>
<dbReference type="AlphaFoldDB" id="L9VXC0"/>
<accession>L9VXC0</accession>
<sequence>MTAGIATTVGVAVTGATTWVLMGEDGNNEKGSESTPKSDHNTTGNDIDEDGEAPEASKEDVQNQSEQSKAANPEPDPQGPETNESAINESAATEEPTSDDVAISGTELTTETNAATVTGTATNEADEPLTLDLEVQFLQEGEQLGRPALGGTTGLAPGDEWDFSITARGSGAGEATDYEIATYVRTQG</sequence>
<dbReference type="Proteomes" id="UP000011645">
    <property type="component" value="Unassembled WGS sequence"/>
</dbReference>